<evidence type="ECO:0000313" key="4">
    <source>
        <dbReference type="Proteomes" id="UP000489600"/>
    </source>
</evidence>
<dbReference type="Pfam" id="PF00004">
    <property type="entry name" value="AAA"/>
    <property type="match status" value="1"/>
</dbReference>
<keyword evidence="4" id="KW-1185">Reference proteome</keyword>
<dbReference type="OrthoDB" id="1103464at2759"/>
<accession>A0A565BLQ7</accession>
<gene>
    <name evidence="3" type="ORF">ANE_LOCUS12966</name>
</gene>
<reference evidence="3" key="1">
    <citation type="submission" date="2019-07" db="EMBL/GenBank/DDBJ databases">
        <authorList>
            <person name="Dittberner H."/>
        </authorList>
    </citation>
    <scope>NUCLEOTIDE SEQUENCE [LARGE SCALE GENOMIC DNA]</scope>
</reference>
<organism evidence="3 4">
    <name type="scientific">Arabis nemorensis</name>
    <dbReference type="NCBI Taxonomy" id="586526"/>
    <lineage>
        <taxon>Eukaryota</taxon>
        <taxon>Viridiplantae</taxon>
        <taxon>Streptophyta</taxon>
        <taxon>Embryophyta</taxon>
        <taxon>Tracheophyta</taxon>
        <taxon>Spermatophyta</taxon>
        <taxon>Magnoliopsida</taxon>
        <taxon>eudicotyledons</taxon>
        <taxon>Gunneridae</taxon>
        <taxon>Pentapetalae</taxon>
        <taxon>rosids</taxon>
        <taxon>malvids</taxon>
        <taxon>Brassicales</taxon>
        <taxon>Brassicaceae</taxon>
        <taxon>Arabideae</taxon>
        <taxon>Arabis</taxon>
    </lineage>
</organism>
<name>A0A565BLQ7_9BRAS</name>
<evidence type="ECO:0000259" key="2">
    <source>
        <dbReference type="Pfam" id="PF00004"/>
    </source>
</evidence>
<evidence type="ECO:0000313" key="3">
    <source>
        <dbReference type="EMBL" id="VVB02522.1"/>
    </source>
</evidence>
<dbReference type="InterPro" id="IPR055278">
    <property type="entry name" value="CDC48c"/>
</dbReference>
<dbReference type="Gene3D" id="3.40.50.300">
    <property type="entry name" value="P-loop containing nucleotide triphosphate hydrolases"/>
    <property type="match status" value="1"/>
</dbReference>
<evidence type="ECO:0000256" key="1">
    <source>
        <dbReference type="SAM" id="MobiDB-lite"/>
    </source>
</evidence>
<protein>
    <recommendedName>
        <fullName evidence="2">ATPase AAA-type core domain-containing protein</fullName>
    </recommendedName>
</protein>
<dbReference type="AlphaFoldDB" id="A0A565BLQ7"/>
<dbReference type="PANTHER" id="PTHR48470:SF1">
    <property type="entry name" value="CELL DIVISION CONTROL PROTEIN 48 C ISOFORM 1"/>
    <property type="match status" value="1"/>
</dbReference>
<feature type="domain" description="ATPase AAA-type core" evidence="2">
    <location>
        <begin position="188"/>
        <end position="227"/>
    </location>
</feature>
<dbReference type="EMBL" id="CABITT030000004">
    <property type="protein sequence ID" value="VVB02522.1"/>
    <property type="molecule type" value="Genomic_DNA"/>
</dbReference>
<feature type="region of interest" description="Disordered" evidence="1">
    <location>
        <begin position="60"/>
        <end position="86"/>
    </location>
</feature>
<dbReference type="GO" id="GO:0005524">
    <property type="term" value="F:ATP binding"/>
    <property type="evidence" value="ECO:0007669"/>
    <property type="project" value="InterPro"/>
</dbReference>
<dbReference type="GO" id="GO:0016887">
    <property type="term" value="F:ATP hydrolysis activity"/>
    <property type="evidence" value="ECO:0007669"/>
    <property type="project" value="InterPro"/>
</dbReference>
<dbReference type="InterPro" id="IPR027417">
    <property type="entry name" value="P-loop_NTPase"/>
</dbReference>
<comment type="caution">
    <text evidence="3">The sequence shown here is derived from an EMBL/GenBank/DDBJ whole genome shotgun (WGS) entry which is preliminary data.</text>
</comment>
<dbReference type="SUPFAM" id="SSF52540">
    <property type="entry name" value="P-loop containing nucleoside triphosphate hydrolases"/>
    <property type="match status" value="1"/>
</dbReference>
<proteinExistence type="predicted"/>
<feature type="compositionally biased region" description="Basic and acidic residues" evidence="1">
    <location>
        <begin position="75"/>
        <end position="85"/>
    </location>
</feature>
<sequence>MVRRRSSVPVRGFTNLVQESWKKGLNLEEIVNELRSKNRECVRKSPKNLMVKVKQIVKSLSNEEEESNGIRKKQRLNDPEQRNSDFDISSGIDELDSFSGNDDLQFDITNDGLRASYSNKSRTRLLRVEEKTKKTERGKSCDVEVKGPTFKDFGGLKDVVDEMNRYVKRPLLFPDIVQGLGLKPLSGLLLHGPPGGGKSTLAYAIANEAGVPFYMLSASELVSGVFGTIDVTSLTRIRSTLTRLAAQQSNKNMRNQP</sequence>
<dbReference type="Proteomes" id="UP000489600">
    <property type="component" value="Unassembled WGS sequence"/>
</dbReference>
<dbReference type="InterPro" id="IPR003959">
    <property type="entry name" value="ATPase_AAA_core"/>
</dbReference>
<dbReference type="PANTHER" id="PTHR48470">
    <property type="entry name" value="CELL DIVISION CONTROL PROTEIN 48 C ISOFORM 1"/>
    <property type="match status" value="1"/>
</dbReference>